<organism evidence="4 5">
    <name type="scientific">Folsomia candida</name>
    <name type="common">Springtail</name>
    <dbReference type="NCBI Taxonomy" id="158441"/>
    <lineage>
        <taxon>Eukaryota</taxon>
        <taxon>Metazoa</taxon>
        <taxon>Ecdysozoa</taxon>
        <taxon>Arthropoda</taxon>
        <taxon>Hexapoda</taxon>
        <taxon>Collembola</taxon>
        <taxon>Entomobryomorpha</taxon>
        <taxon>Isotomoidea</taxon>
        <taxon>Isotomidae</taxon>
        <taxon>Proisotominae</taxon>
        <taxon>Folsomia</taxon>
    </lineage>
</organism>
<dbReference type="InterPro" id="IPR009038">
    <property type="entry name" value="GOLD_dom"/>
</dbReference>
<dbReference type="CDD" id="cd00170">
    <property type="entry name" value="SEC14"/>
    <property type="match status" value="1"/>
</dbReference>
<dbReference type="GO" id="GO:0005737">
    <property type="term" value="C:cytoplasm"/>
    <property type="evidence" value="ECO:0007669"/>
    <property type="project" value="TreeGrafter"/>
</dbReference>
<sequence length="379" mass="43343">MAQFIPNASEQETVNKLREQLVDVSDWQDIQQDAFLLKWLKAKDMDFEKTKAGLLECYKFRKEAGLDTILKDYTPDPELEKLFPYDITGYDKEGCPIVCTEVLPHNPKVIIKKYGKDALIKFGDYNLEKIAQACRDIHKPEKPIQQIIVICDAKKFTFKQMTSPGATELALDQLKRIEPNYPDDVKLICVVNAPKVAKLAYKIVKPFVNEKTIKNIKLFPKCNAKVKNFLLQYIDINELPQKYGGNKKIGGSADPNLLNDDEDISGNPDDLEEHEDMIEVKVPSGKKIKLEYQVDVAKTQICWSFQTDDRDIGFSVYLGEKEEIIVPYEKFQSLALQNNSITCEKTGKYTLCFNNKENRFRSVSLNYIVSVFPPGTDDD</sequence>
<dbReference type="EMBL" id="LNIX01000001">
    <property type="protein sequence ID" value="OXA63764.1"/>
    <property type="molecule type" value="Genomic_DNA"/>
</dbReference>
<dbReference type="Gene3D" id="3.40.525.10">
    <property type="entry name" value="CRAL-TRIO lipid binding domain"/>
    <property type="match status" value="1"/>
</dbReference>
<dbReference type="InterPro" id="IPR051064">
    <property type="entry name" value="SEC14/CRAL-TRIO_domain"/>
</dbReference>
<feature type="compositionally biased region" description="Acidic residues" evidence="1">
    <location>
        <begin position="259"/>
        <end position="270"/>
    </location>
</feature>
<keyword evidence="5" id="KW-1185">Reference proteome</keyword>
<dbReference type="InterPro" id="IPR036598">
    <property type="entry name" value="GOLD_dom_sf"/>
</dbReference>
<dbReference type="Pfam" id="PF01105">
    <property type="entry name" value="EMP24_GP25L"/>
    <property type="match status" value="1"/>
</dbReference>
<dbReference type="OrthoDB" id="1434354at2759"/>
<comment type="caution">
    <text evidence="4">The sequence shown here is derived from an EMBL/GenBank/DDBJ whole genome shotgun (WGS) entry which is preliminary data.</text>
</comment>
<dbReference type="PROSITE" id="PS50866">
    <property type="entry name" value="GOLD"/>
    <property type="match status" value="1"/>
</dbReference>
<dbReference type="Gene3D" id="2.60.120.680">
    <property type="entry name" value="GOLD domain"/>
    <property type="match status" value="1"/>
</dbReference>
<accession>A0A226F2X5</accession>
<protein>
    <recommendedName>
        <fullName evidence="6">SEC14-like protein 2</fullName>
    </recommendedName>
</protein>
<dbReference type="SUPFAM" id="SSF52087">
    <property type="entry name" value="CRAL/TRIO domain"/>
    <property type="match status" value="1"/>
</dbReference>
<proteinExistence type="predicted"/>
<dbReference type="Proteomes" id="UP000198287">
    <property type="component" value="Unassembled WGS sequence"/>
</dbReference>
<dbReference type="SMART" id="SM00516">
    <property type="entry name" value="SEC14"/>
    <property type="match status" value="1"/>
</dbReference>
<dbReference type="InterPro" id="IPR036865">
    <property type="entry name" value="CRAL-TRIO_dom_sf"/>
</dbReference>
<dbReference type="PROSITE" id="PS50191">
    <property type="entry name" value="CRAL_TRIO"/>
    <property type="match status" value="1"/>
</dbReference>
<evidence type="ECO:0000256" key="1">
    <source>
        <dbReference type="SAM" id="MobiDB-lite"/>
    </source>
</evidence>
<dbReference type="SUPFAM" id="SSF101576">
    <property type="entry name" value="Supernatant protein factor (SPF), C-terminal domain"/>
    <property type="match status" value="1"/>
</dbReference>
<dbReference type="Pfam" id="PF00650">
    <property type="entry name" value="CRAL_TRIO"/>
    <property type="match status" value="1"/>
</dbReference>
<evidence type="ECO:0000313" key="5">
    <source>
        <dbReference type="Proteomes" id="UP000198287"/>
    </source>
</evidence>
<gene>
    <name evidence="4" type="ORF">Fcan01_02698</name>
</gene>
<evidence type="ECO:0008006" key="6">
    <source>
        <dbReference type="Google" id="ProtNLM"/>
    </source>
</evidence>
<feature type="region of interest" description="Disordered" evidence="1">
    <location>
        <begin position="250"/>
        <end position="270"/>
    </location>
</feature>
<dbReference type="PANTHER" id="PTHR23324">
    <property type="entry name" value="SEC14 RELATED PROTEIN"/>
    <property type="match status" value="1"/>
</dbReference>
<feature type="domain" description="CRAL-TRIO" evidence="2">
    <location>
        <begin position="75"/>
        <end position="251"/>
    </location>
</feature>
<dbReference type="SUPFAM" id="SSF46938">
    <property type="entry name" value="CRAL/TRIO N-terminal domain"/>
    <property type="match status" value="1"/>
</dbReference>
<dbReference type="InterPro" id="IPR001251">
    <property type="entry name" value="CRAL-TRIO_dom"/>
</dbReference>
<dbReference type="InterPro" id="IPR036273">
    <property type="entry name" value="CRAL/TRIO_N_dom_sf"/>
</dbReference>
<evidence type="ECO:0000259" key="3">
    <source>
        <dbReference type="PROSITE" id="PS50866"/>
    </source>
</evidence>
<dbReference type="PANTHER" id="PTHR23324:SF83">
    <property type="entry name" value="SEC14-LIKE PROTEIN 2"/>
    <property type="match status" value="1"/>
</dbReference>
<feature type="domain" description="GOLD" evidence="3">
    <location>
        <begin position="275"/>
        <end position="371"/>
    </location>
</feature>
<evidence type="ECO:0000259" key="2">
    <source>
        <dbReference type="PROSITE" id="PS50191"/>
    </source>
</evidence>
<evidence type="ECO:0000313" key="4">
    <source>
        <dbReference type="EMBL" id="OXA63764.1"/>
    </source>
</evidence>
<name>A0A226F2X5_FOLCA</name>
<reference evidence="4 5" key="1">
    <citation type="submission" date="2015-12" db="EMBL/GenBank/DDBJ databases">
        <title>The genome of Folsomia candida.</title>
        <authorList>
            <person name="Faddeeva A."/>
            <person name="Derks M.F."/>
            <person name="Anvar Y."/>
            <person name="Smit S."/>
            <person name="Van Straalen N."/>
            <person name="Roelofs D."/>
        </authorList>
    </citation>
    <scope>NUCLEOTIDE SEQUENCE [LARGE SCALE GENOMIC DNA]</scope>
    <source>
        <strain evidence="4 5">VU population</strain>
        <tissue evidence="4">Whole body</tissue>
    </source>
</reference>
<dbReference type="AlphaFoldDB" id="A0A226F2X5"/>
<dbReference type="OMA" id="IRFTITW"/>